<feature type="region of interest" description="Disordered" evidence="8">
    <location>
        <begin position="715"/>
        <end position="760"/>
    </location>
</feature>
<dbReference type="OrthoDB" id="4217619at2759"/>
<feature type="compositionally biased region" description="Basic and acidic residues" evidence="8">
    <location>
        <begin position="749"/>
        <end position="759"/>
    </location>
</feature>
<keyword evidence="2 7" id="KW-0645">Protease</keyword>
<evidence type="ECO:0000313" key="10">
    <source>
        <dbReference type="EMBL" id="GIL87496.1"/>
    </source>
</evidence>
<dbReference type="Proteomes" id="UP000747110">
    <property type="component" value="Unassembled WGS sequence"/>
</dbReference>
<feature type="non-terminal residue" evidence="10">
    <location>
        <position position="1"/>
    </location>
</feature>
<evidence type="ECO:0000256" key="1">
    <source>
        <dbReference type="ARBA" id="ARBA00006040"/>
    </source>
</evidence>
<dbReference type="EMBL" id="BNCP01000039">
    <property type="protein sequence ID" value="GIL87496.1"/>
    <property type="molecule type" value="Genomic_DNA"/>
</dbReference>
<feature type="region of interest" description="Disordered" evidence="8">
    <location>
        <begin position="393"/>
        <end position="412"/>
    </location>
</feature>
<dbReference type="GO" id="GO:0006518">
    <property type="term" value="P:peptide metabolic process"/>
    <property type="evidence" value="ECO:0007669"/>
    <property type="project" value="TreeGrafter"/>
</dbReference>
<evidence type="ECO:0000256" key="4">
    <source>
        <dbReference type="ARBA" id="ARBA00022801"/>
    </source>
</evidence>
<evidence type="ECO:0000256" key="3">
    <source>
        <dbReference type="ARBA" id="ARBA00022723"/>
    </source>
</evidence>
<keyword evidence="6 7" id="KW-0482">Metalloprotease</keyword>
<dbReference type="GO" id="GO:0006508">
    <property type="term" value="P:proteolysis"/>
    <property type="evidence" value="ECO:0007669"/>
    <property type="project" value="UniProtKB-KW"/>
</dbReference>
<evidence type="ECO:0000256" key="8">
    <source>
        <dbReference type="SAM" id="MobiDB-lite"/>
    </source>
</evidence>
<feature type="region of interest" description="Disordered" evidence="8">
    <location>
        <begin position="654"/>
        <end position="680"/>
    </location>
</feature>
<dbReference type="GO" id="GO:0004222">
    <property type="term" value="F:metalloendopeptidase activity"/>
    <property type="evidence" value="ECO:0007669"/>
    <property type="project" value="InterPro"/>
</dbReference>
<keyword evidence="3 7" id="KW-0479">Metal-binding</keyword>
<evidence type="ECO:0000256" key="7">
    <source>
        <dbReference type="RuleBase" id="RU003435"/>
    </source>
</evidence>
<organism evidence="10 11">
    <name type="scientific">Volvox reticuliferus</name>
    <dbReference type="NCBI Taxonomy" id="1737510"/>
    <lineage>
        <taxon>Eukaryota</taxon>
        <taxon>Viridiplantae</taxon>
        <taxon>Chlorophyta</taxon>
        <taxon>core chlorophytes</taxon>
        <taxon>Chlorophyceae</taxon>
        <taxon>CS clade</taxon>
        <taxon>Chlamydomonadales</taxon>
        <taxon>Volvocaceae</taxon>
        <taxon>Volvox</taxon>
    </lineage>
</organism>
<feature type="domain" description="Peptidase M3A/M3B catalytic" evidence="9">
    <location>
        <begin position="801"/>
        <end position="903"/>
    </location>
</feature>
<proteinExistence type="inferred from homology"/>
<accession>A0A8J4FRQ6</accession>
<dbReference type="PANTHER" id="PTHR11804">
    <property type="entry name" value="PROTEASE M3 THIMET OLIGOPEPTIDASE-RELATED"/>
    <property type="match status" value="1"/>
</dbReference>
<dbReference type="AlphaFoldDB" id="A0A8J4FRQ6"/>
<comment type="cofactor">
    <cofactor evidence="7">
        <name>Zn(2+)</name>
        <dbReference type="ChEBI" id="CHEBI:29105"/>
    </cofactor>
    <text evidence="7">Binds 1 zinc ion.</text>
</comment>
<dbReference type="InterPro" id="IPR001567">
    <property type="entry name" value="Pept_M3A_M3B_dom"/>
</dbReference>
<evidence type="ECO:0000259" key="9">
    <source>
        <dbReference type="Pfam" id="PF01432"/>
    </source>
</evidence>
<evidence type="ECO:0000256" key="6">
    <source>
        <dbReference type="ARBA" id="ARBA00023049"/>
    </source>
</evidence>
<comment type="caution">
    <text evidence="10">The sequence shown here is derived from an EMBL/GenBank/DDBJ whole genome shotgun (WGS) entry which is preliminary data.</text>
</comment>
<keyword evidence="5 7" id="KW-0862">Zinc</keyword>
<dbReference type="Gene3D" id="1.10.1370.10">
    <property type="entry name" value="Neurolysin, domain 3"/>
    <property type="match status" value="1"/>
</dbReference>
<protein>
    <recommendedName>
        <fullName evidence="9">Peptidase M3A/M3B catalytic domain-containing protein</fullName>
    </recommendedName>
</protein>
<reference evidence="10" key="1">
    <citation type="journal article" date="2021" name="Proc. Natl. Acad. Sci. U.S.A.">
        <title>Three genomes in the algal genus Volvox reveal the fate of a haploid sex-determining region after a transition to homothallism.</title>
        <authorList>
            <person name="Yamamoto K."/>
            <person name="Hamaji T."/>
            <person name="Kawai-Toyooka H."/>
            <person name="Matsuzaki R."/>
            <person name="Takahashi F."/>
            <person name="Nishimura Y."/>
            <person name="Kawachi M."/>
            <person name="Noguchi H."/>
            <person name="Minakuchi Y."/>
            <person name="Umen J.G."/>
            <person name="Toyoda A."/>
            <person name="Nozaki H."/>
        </authorList>
    </citation>
    <scope>NUCLEOTIDE SEQUENCE</scope>
    <source>
        <strain evidence="10">NIES-3786</strain>
    </source>
</reference>
<evidence type="ECO:0000256" key="5">
    <source>
        <dbReference type="ARBA" id="ARBA00022833"/>
    </source>
</evidence>
<name>A0A8J4FRQ6_9CHLO</name>
<dbReference type="InterPro" id="IPR024077">
    <property type="entry name" value="Neurolysin/TOP_dom2"/>
</dbReference>
<gene>
    <name evidence="10" type="ORF">Vretifemale_15471</name>
</gene>
<dbReference type="SUPFAM" id="SSF55486">
    <property type="entry name" value="Metalloproteases ('zincins'), catalytic domain"/>
    <property type="match status" value="1"/>
</dbReference>
<feature type="compositionally biased region" description="Polar residues" evidence="8">
    <location>
        <begin position="730"/>
        <end position="740"/>
    </location>
</feature>
<dbReference type="Gene3D" id="1.10.1370.40">
    <property type="match status" value="1"/>
</dbReference>
<evidence type="ECO:0000256" key="2">
    <source>
        <dbReference type="ARBA" id="ARBA00022670"/>
    </source>
</evidence>
<keyword evidence="4 7" id="KW-0378">Hydrolase</keyword>
<feature type="compositionally biased region" description="Low complexity" evidence="8">
    <location>
        <begin position="654"/>
        <end position="676"/>
    </location>
</feature>
<keyword evidence="11" id="KW-1185">Reference proteome</keyword>
<evidence type="ECO:0000313" key="11">
    <source>
        <dbReference type="Proteomes" id="UP000747110"/>
    </source>
</evidence>
<dbReference type="Pfam" id="PF01432">
    <property type="entry name" value="Peptidase_M3"/>
    <property type="match status" value="1"/>
</dbReference>
<sequence>SRVMQVAIHRSWTRTCVWRGSYRASRLRRANSPSQTGCATQIYISIQERPERRLTSISCVSHNAVVPSILITGTAPTASSNEGTAASGLYGVPGLRTPDNLIELAAQIVVHCQELQVCLDLLEDGLGGDFGLLHGASRYRHLTRNGSTSEAQRAADAEAVRGAEPSGAEDAASELIRRHHEAVSWLRPLAEHCAAHHVDRGWREAAGRAAQALQAVEDLLACRLASHRRCSQRLTWDPSHPSAYGVTTSGDVEPTVSRAHGEDVKGIAAIRATGNDTIANRTEAVEKQVHSNVGEAGSDSDRLRLVSEAVSRVAALSEEDRQEYRELEQLEQQLLAAFRAALFDPGVNPVPLVVLHDSEVEGDPLLERHVTPATEAEVAEARAGRSIKIPLVFPPSAEQGDDSTGGHATGDEGAEAVLENGSTGAEVELGPVAAATRRAARTRDGRLWSLRLTGPLTSLLLTEHLSIDVRRAVHAVTYGSQASATLSFMNVLRPLRDRLAACLHQPSYAHLKLAGSVAADPRVALSLLSDILSAVRPLADEEVATMQRLLMEQLLGEQQYYEEEEGEEEGGPAGVEDPLNLRGSIDFFRAHRDPPLSGGEWRELAPYFTIDGLIKGLSRQLSYMLGIELRASKPHPCELWNPENIVRLELRETGGSSNSYNVSSSRNYSSGNSKGRTSGRGPEELVGVLYIYFDSDCDMPYTVLVRHGFEGYDGGSSAPWLQRRDDDEPNTSNMEMTSVTQQHAQQQQHLEERHNKGQDPQRALFAGQSMACTPHVALHLPAGQVTSGSGGYLVPEHPGLIRTLAHELGHALHYIMSYSPGSLPDDNACYSSTDFLELVSHILERWVADPWVLSSLSCHALSGAKLPPRRCAAVAAVATRQTTWLEVQQHTLAAAADLLMHLNGSVDLQQLQLLGESHPLLPPSPPLPEPSLPPVASSTAAGTAVPASATVLPAALYNLQSTCTSELVSALWAVHSSLPSGAFQSTRGLMALLPGFLHNGASMYAYPAAQLVAAALWELHFAQTAAPAGSPLESPAAVRFGRLLRQGLLQAGDCRNAAALLEALLGPGCVRRVRLGQKAEEKEQLEERALSSGVGGQLEGIGASDGGCYGVIPDLAHKAFQGIDLLMF</sequence>
<dbReference type="GO" id="GO:0046872">
    <property type="term" value="F:metal ion binding"/>
    <property type="evidence" value="ECO:0007669"/>
    <property type="project" value="UniProtKB-UniRule"/>
</dbReference>
<dbReference type="InterPro" id="IPR045090">
    <property type="entry name" value="Pept_M3A_M3B"/>
</dbReference>
<dbReference type="PANTHER" id="PTHR11804:SF79">
    <property type="entry name" value="MITOCHONDRIAL INTERMEDIATE PEPTIDASE"/>
    <property type="match status" value="1"/>
</dbReference>
<comment type="similarity">
    <text evidence="1 7">Belongs to the peptidase M3 family.</text>
</comment>